<feature type="region of interest" description="Disordered" evidence="6">
    <location>
        <begin position="106"/>
        <end position="126"/>
    </location>
</feature>
<keyword evidence="5 7" id="KW-0472">Membrane</keyword>
<dbReference type="InterPro" id="IPR052027">
    <property type="entry name" value="PspC"/>
</dbReference>
<dbReference type="EMBL" id="CP121196">
    <property type="protein sequence ID" value="XBH15942.1"/>
    <property type="molecule type" value="Genomic_DNA"/>
</dbReference>
<sequence>MPFYCQRCGSSLPPSARFCSNCGNVVTAAPPPPGRPLVRPIAGRQIAGVCIGVAQANGWDVTLVRILTVVGCLFTSGLVGVAYLAGWIGIPEESIAMPVGFQPGGPGTYPPGNYPPTTPGGYPPSV</sequence>
<keyword evidence="2" id="KW-1003">Cell membrane</keyword>
<evidence type="ECO:0000256" key="1">
    <source>
        <dbReference type="ARBA" id="ARBA00004162"/>
    </source>
</evidence>
<evidence type="ECO:0000256" key="6">
    <source>
        <dbReference type="SAM" id="MobiDB-lite"/>
    </source>
</evidence>
<keyword evidence="3 7" id="KW-0812">Transmembrane</keyword>
<evidence type="ECO:0000256" key="5">
    <source>
        <dbReference type="ARBA" id="ARBA00023136"/>
    </source>
</evidence>
<evidence type="ECO:0000256" key="7">
    <source>
        <dbReference type="SAM" id="Phobius"/>
    </source>
</evidence>
<evidence type="ECO:0000256" key="4">
    <source>
        <dbReference type="ARBA" id="ARBA00022989"/>
    </source>
</evidence>
<feature type="domain" description="Phage shock protein PspC N-terminal" evidence="8">
    <location>
        <begin position="35"/>
        <end position="93"/>
    </location>
</feature>
<dbReference type="Pfam" id="PF04024">
    <property type="entry name" value="PspC"/>
    <property type="match status" value="1"/>
</dbReference>
<protein>
    <submittedName>
        <fullName evidence="10">PspC domain-containing protein</fullName>
    </submittedName>
</protein>
<gene>
    <name evidence="10" type="ORF">P8935_15355</name>
</gene>
<comment type="subcellular location">
    <subcellularLocation>
        <location evidence="1">Cell membrane</location>
        <topology evidence="1">Single-pass membrane protein</topology>
    </subcellularLocation>
</comment>
<dbReference type="GO" id="GO:0005886">
    <property type="term" value="C:plasma membrane"/>
    <property type="evidence" value="ECO:0007669"/>
    <property type="project" value="UniProtKB-SubCell"/>
</dbReference>
<evidence type="ECO:0000256" key="3">
    <source>
        <dbReference type="ARBA" id="ARBA00022692"/>
    </source>
</evidence>
<dbReference type="InterPro" id="IPR007168">
    <property type="entry name" value="Phageshock_PspC_N"/>
</dbReference>
<dbReference type="InterPro" id="IPR026870">
    <property type="entry name" value="Zinc_ribbon_dom"/>
</dbReference>
<reference evidence="10" key="1">
    <citation type="submission" date="2023-03" db="EMBL/GenBank/DDBJ databases">
        <title>Edaphobacter sp.</title>
        <authorList>
            <person name="Huber K.J."/>
            <person name="Papendorf J."/>
            <person name="Pilke C."/>
            <person name="Bunk B."/>
            <person name="Sproeer C."/>
            <person name="Pester M."/>
        </authorList>
    </citation>
    <scope>NUCLEOTIDE SEQUENCE</scope>
    <source>
        <strain evidence="10">DSM 110680</strain>
    </source>
</reference>
<evidence type="ECO:0000313" key="10">
    <source>
        <dbReference type="EMBL" id="XBH15942.1"/>
    </source>
</evidence>
<evidence type="ECO:0000256" key="2">
    <source>
        <dbReference type="ARBA" id="ARBA00022475"/>
    </source>
</evidence>
<dbReference type="PANTHER" id="PTHR33885">
    <property type="entry name" value="PHAGE SHOCK PROTEIN C"/>
    <property type="match status" value="1"/>
</dbReference>
<evidence type="ECO:0000259" key="8">
    <source>
        <dbReference type="Pfam" id="PF04024"/>
    </source>
</evidence>
<accession>A0AAU7DF28</accession>
<dbReference type="AlphaFoldDB" id="A0AAU7DF28"/>
<dbReference type="PANTHER" id="PTHR33885:SF3">
    <property type="entry name" value="PHAGE SHOCK PROTEIN C"/>
    <property type="match status" value="1"/>
</dbReference>
<feature type="transmembrane region" description="Helical" evidence="7">
    <location>
        <begin position="66"/>
        <end position="88"/>
    </location>
</feature>
<feature type="compositionally biased region" description="Pro residues" evidence="6">
    <location>
        <begin position="108"/>
        <end position="126"/>
    </location>
</feature>
<proteinExistence type="predicted"/>
<dbReference type="Pfam" id="PF13240">
    <property type="entry name" value="Zn_Ribbon_1"/>
    <property type="match status" value="1"/>
</dbReference>
<keyword evidence="4 7" id="KW-1133">Transmembrane helix</keyword>
<dbReference type="RefSeq" id="WP_348261173.1">
    <property type="nucleotide sequence ID" value="NZ_CP121196.1"/>
</dbReference>
<organism evidence="10">
    <name type="scientific">Telmatobacter sp. DSM 110680</name>
    <dbReference type="NCBI Taxonomy" id="3036704"/>
    <lineage>
        <taxon>Bacteria</taxon>
        <taxon>Pseudomonadati</taxon>
        <taxon>Acidobacteriota</taxon>
        <taxon>Terriglobia</taxon>
        <taxon>Terriglobales</taxon>
        <taxon>Acidobacteriaceae</taxon>
        <taxon>Telmatobacter</taxon>
    </lineage>
</organism>
<feature type="domain" description="Zinc-ribbon" evidence="9">
    <location>
        <begin position="4"/>
        <end position="24"/>
    </location>
</feature>
<name>A0AAU7DF28_9BACT</name>
<evidence type="ECO:0000259" key="9">
    <source>
        <dbReference type="Pfam" id="PF13240"/>
    </source>
</evidence>